<protein>
    <recommendedName>
        <fullName evidence="3">PhnB-like domain-containing protein</fullName>
    </recommendedName>
</protein>
<sequence length="148" mass="16687">MSNTSALYPYLTFDNTKAALAYYQAVFGAEDVERLPVTKAAAEAMHIPSSVNYEDLTMHAVFTILGNWVYSSDNFNHDDQLTNSTRLLIDVDSGDAEMLKKAEALYHSFETDDSVTILMPLADQGWGAKMGMVTDKYNVTWMLQIRKW</sequence>
<organism evidence="1 2">
    <name type="scientific">Secundilactobacillus malefermentans</name>
    <dbReference type="NCBI Taxonomy" id="176292"/>
    <lineage>
        <taxon>Bacteria</taxon>
        <taxon>Bacillati</taxon>
        <taxon>Bacillota</taxon>
        <taxon>Bacilli</taxon>
        <taxon>Lactobacillales</taxon>
        <taxon>Lactobacillaceae</taxon>
        <taxon>Secundilactobacillus</taxon>
    </lineage>
</organism>
<dbReference type="PANTHER" id="PTHR33990">
    <property type="entry name" value="PROTEIN YJDN-RELATED"/>
    <property type="match status" value="1"/>
</dbReference>
<dbReference type="CDD" id="cd06588">
    <property type="entry name" value="PhnB_like"/>
    <property type="match status" value="1"/>
</dbReference>
<dbReference type="EMBL" id="PUFO01000013">
    <property type="protein sequence ID" value="TDG80070.1"/>
    <property type="molecule type" value="Genomic_DNA"/>
</dbReference>
<dbReference type="PANTHER" id="PTHR33990:SF5">
    <property type="entry name" value="PHNB-LIKE DOMAIN-CONTAINING PROTEIN"/>
    <property type="match status" value="1"/>
</dbReference>
<dbReference type="SUPFAM" id="SSF54593">
    <property type="entry name" value="Glyoxalase/Bleomycin resistance protein/Dihydroxybiphenyl dioxygenase"/>
    <property type="match status" value="1"/>
</dbReference>
<keyword evidence="2" id="KW-1185">Reference proteome</keyword>
<dbReference type="InterPro" id="IPR029068">
    <property type="entry name" value="Glyas_Bleomycin-R_OHBP_Dase"/>
</dbReference>
<dbReference type="RefSeq" id="WP_010620415.1">
    <property type="nucleotide sequence ID" value="NZ_CP042371.1"/>
</dbReference>
<accession>A0A4R5NSE4</accession>
<dbReference type="OrthoDB" id="9795306at2"/>
<evidence type="ECO:0000313" key="2">
    <source>
        <dbReference type="Proteomes" id="UP000294854"/>
    </source>
</evidence>
<dbReference type="Gene3D" id="3.10.180.10">
    <property type="entry name" value="2,3-Dihydroxybiphenyl 1,2-Dioxygenase, domain 1"/>
    <property type="match status" value="1"/>
</dbReference>
<evidence type="ECO:0008006" key="3">
    <source>
        <dbReference type="Google" id="ProtNLM"/>
    </source>
</evidence>
<dbReference type="Proteomes" id="UP000294854">
    <property type="component" value="Unassembled WGS sequence"/>
</dbReference>
<evidence type="ECO:0000313" key="1">
    <source>
        <dbReference type="EMBL" id="TDG80070.1"/>
    </source>
</evidence>
<dbReference type="STRING" id="1122149.FD44_GL001354"/>
<gene>
    <name evidence="1" type="ORF">C5L31_000442</name>
</gene>
<name>A0A4R5NSE4_9LACO</name>
<proteinExistence type="predicted"/>
<dbReference type="InterPro" id="IPR028973">
    <property type="entry name" value="PhnB-like"/>
</dbReference>
<reference evidence="1 2" key="1">
    <citation type="journal article" date="2019" name="Appl. Microbiol. Biotechnol.">
        <title>Uncovering carbohydrate metabolism through a genotype-phenotype association study of 56 lactic acid bacteria genomes.</title>
        <authorList>
            <person name="Buron-Moles G."/>
            <person name="Chailyan A."/>
            <person name="Dolejs I."/>
            <person name="Forster J."/>
            <person name="Miks M.H."/>
        </authorList>
    </citation>
    <scope>NUCLEOTIDE SEQUENCE [LARGE SCALE GENOMIC DNA]</scope>
    <source>
        <strain evidence="1 2">ATCC 49373</strain>
    </source>
</reference>
<comment type="caution">
    <text evidence="1">The sequence shown here is derived from an EMBL/GenBank/DDBJ whole genome shotgun (WGS) entry which is preliminary data.</text>
</comment>
<dbReference type="AlphaFoldDB" id="A0A4R5NSE4"/>